<comment type="caution">
    <text evidence="4">The sequence shown here is derived from an EMBL/GenBank/DDBJ whole genome shotgun (WGS) entry which is preliminary data.</text>
</comment>
<keyword evidence="5" id="KW-1185">Reference proteome</keyword>
<protein>
    <submittedName>
        <fullName evidence="4">ROK family transcriptional regulator</fullName>
    </submittedName>
</protein>
<evidence type="ECO:0000313" key="4">
    <source>
        <dbReference type="EMBL" id="MBB6734586.1"/>
    </source>
</evidence>
<gene>
    <name evidence="4" type="ORF">H7C18_27030</name>
</gene>
<dbReference type="Gene3D" id="3.30.420.40">
    <property type="match status" value="2"/>
</dbReference>
<dbReference type="RefSeq" id="WP_185132243.1">
    <property type="nucleotide sequence ID" value="NZ_JACJVO010000034.1"/>
</dbReference>
<organism evidence="4 5">
    <name type="scientific">Cohnella zeiphila</name>
    <dbReference type="NCBI Taxonomy" id="2761120"/>
    <lineage>
        <taxon>Bacteria</taxon>
        <taxon>Bacillati</taxon>
        <taxon>Bacillota</taxon>
        <taxon>Bacilli</taxon>
        <taxon>Bacillales</taxon>
        <taxon>Paenibacillaceae</taxon>
        <taxon>Cohnella</taxon>
    </lineage>
</organism>
<reference evidence="4 5" key="1">
    <citation type="submission" date="2020-08" db="EMBL/GenBank/DDBJ databases">
        <title>Cohnella phylogeny.</title>
        <authorList>
            <person name="Dunlap C."/>
        </authorList>
    </citation>
    <scope>NUCLEOTIDE SEQUENCE [LARGE SCALE GENOMIC DNA]</scope>
    <source>
        <strain evidence="4 5">CBP 2801</strain>
    </source>
</reference>
<dbReference type="InterPro" id="IPR000600">
    <property type="entry name" value="ROK"/>
</dbReference>
<evidence type="ECO:0000256" key="1">
    <source>
        <dbReference type="ARBA" id="ARBA00002486"/>
    </source>
</evidence>
<dbReference type="InterPro" id="IPR036388">
    <property type="entry name" value="WH-like_DNA-bd_sf"/>
</dbReference>
<dbReference type="Gene3D" id="1.10.10.10">
    <property type="entry name" value="Winged helix-like DNA-binding domain superfamily/Winged helix DNA-binding domain"/>
    <property type="match status" value="1"/>
</dbReference>
<evidence type="ECO:0000256" key="2">
    <source>
        <dbReference type="ARBA" id="ARBA00006479"/>
    </source>
</evidence>
<dbReference type="EMBL" id="JACJVO010000034">
    <property type="protein sequence ID" value="MBB6734586.1"/>
    <property type="molecule type" value="Genomic_DNA"/>
</dbReference>
<dbReference type="SUPFAM" id="SSF53067">
    <property type="entry name" value="Actin-like ATPase domain"/>
    <property type="match status" value="1"/>
</dbReference>
<comment type="function">
    <text evidence="1">Transcriptional repressor of xylose-utilizing enzymes.</text>
</comment>
<dbReference type="GO" id="GO:0042732">
    <property type="term" value="P:D-xylose metabolic process"/>
    <property type="evidence" value="ECO:0007669"/>
    <property type="project" value="UniProtKB-KW"/>
</dbReference>
<dbReference type="Pfam" id="PF13412">
    <property type="entry name" value="HTH_24"/>
    <property type="match status" value="1"/>
</dbReference>
<dbReference type="InterPro" id="IPR036390">
    <property type="entry name" value="WH_DNA-bd_sf"/>
</dbReference>
<dbReference type="SUPFAM" id="SSF46785">
    <property type="entry name" value="Winged helix' DNA-binding domain"/>
    <property type="match status" value="1"/>
</dbReference>
<dbReference type="AlphaFoldDB" id="A0A7X0VY32"/>
<sequence>MEKHDQGFMRKQNKLTVFEIIKNHQPISRATIAKMTGMSPTTISRIVGELTEQGYLRNSDQISGGLGRKSTLLGMANASVLSVGVELDRSVMSVGIVDLQGKLVASGKFDRTPDESPDRTIVRIGEAIDGLAKRESIDMTRIVGIGVGLPGIVNNDEGVVVFSVQLGWKDVPLAEKLKEVTGYEIAVDNELKVRALAEHLKGAAAGSTRTALLGFGHGVGSAIILEGEIYRGVMNSAGEIGHTTVDPSGMMCECGKAGCLQTYININSLLAEANRIRPVGTIEELFEARRAGEHWAVHLIERAFMYMAITINNVVCMYNPDSVILSGELVDKFPEIYDEVQQLYLSRYVWMPLRGSFSFLRSQLDERGVMIGSGLLSQNRFFALE</sequence>
<evidence type="ECO:0000313" key="5">
    <source>
        <dbReference type="Proteomes" id="UP000564644"/>
    </source>
</evidence>
<keyword evidence="3" id="KW-0119">Carbohydrate metabolism</keyword>
<evidence type="ECO:0000256" key="3">
    <source>
        <dbReference type="ARBA" id="ARBA00022629"/>
    </source>
</evidence>
<name>A0A7X0VY32_9BACL</name>
<dbReference type="Proteomes" id="UP000564644">
    <property type="component" value="Unassembled WGS sequence"/>
</dbReference>
<keyword evidence="3" id="KW-0859">Xylose metabolism</keyword>
<dbReference type="PANTHER" id="PTHR18964">
    <property type="entry name" value="ROK (REPRESSOR, ORF, KINASE) FAMILY"/>
    <property type="match status" value="1"/>
</dbReference>
<dbReference type="InterPro" id="IPR043129">
    <property type="entry name" value="ATPase_NBD"/>
</dbReference>
<dbReference type="PANTHER" id="PTHR18964:SF149">
    <property type="entry name" value="BIFUNCTIONAL UDP-N-ACETYLGLUCOSAMINE 2-EPIMERASE_N-ACETYLMANNOSAMINE KINASE"/>
    <property type="match status" value="1"/>
</dbReference>
<comment type="similarity">
    <text evidence="2">Belongs to the ROK (NagC/XylR) family.</text>
</comment>
<proteinExistence type="inferred from homology"/>
<dbReference type="Pfam" id="PF00480">
    <property type="entry name" value="ROK"/>
    <property type="match status" value="1"/>
</dbReference>
<accession>A0A7X0VY32</accession>